<dbReference type="PROSITE" id="PS50961">
    <property type="entry name" value="HTH_LA"/>
    <property type="match status" value="1"/>
</dbReference>
<feature type="compositionally biased region" description="Polar residues" evidence="3">
    <location>
        <begin position="81"/>
        <end position="101"/>
    </location>
</feature>
<dbReference type="Pfam" id="PF05383">
    <property type="entry name" value="La"/>
    <property type="match status" value="1"/>
</dbReference>
<keyword evidence="1 2" id="KW-0694">RNA-binding</keyword>
<dbReference type="EMBL" id="JABCRI010000005">
    <property type="protein sequence ID" value="KAF8405696.1"/>
    <property type="molecule type" value="Genomic_DNA"/>
</dbReference>
<keyword evidence="4" id="KW-0472">Membrane</keyword>
<dbReference type="InterPro" id="IPR036388">
    <property type="entry name" value="WH-like_DNA-bd_sf"/>
</dbReference>
<evidence type="ECO:0000259" key="5">
    <source>
        <dbReference type="PROSITE" id="PS50961"/>
    </source>
</evidence>
<evidence type="ECO:0000256" key="1">
    <source>
        <dbReference type="ARBA" id="ARBA00022884"/>
    </source>
</evidence>
<proteinExistence type="predicted"/>
<keyword evidence="4" id="KW-0812">Transmembrane</keyword>
<evidence type="ECO:0000313" key="7">
    <source>
        <dbReference type="Proteomes" id="UP000655225"/>
    </source>
</evidence>
<feature type="domain" description="HTH La-type RNA-binding" evidence="5">
    <location>
        <begin position="287"/>
        <end position="377"/>
    </location>
</feature>
<accession>A0A834ZL47</accession>
<dbReference type="PANTHER" id="PTHR22792:SF132">
    <property type="entry name" value="LA-RELATED PROTEIN 1"/>
    <property type="match status" value="1"/>
</dbReference>
<evidence type="ECO:0000256" key="4">
    <source>
        <dbReference type="SAM" id="Phobius"/>
    </source>
</evidence>
<dbReference type="OrthoDB" id="340227at2759"/>
<evidence type="ECO:0000256" key="2">
    <source>
        <dbReference type="PROSITE-ProRule" id="PRU00332"/>
    </source>
</evidence>
<dbReference type="InterPro" id="IPR036390">
    <property type="entry name" value="WH_DNA-bd_sf"/>
</dbReference>
<dbReference type="Proteomes" id="UP000655225">
    <property type="component" value="Unassembled WGS sequence"/>
</dbReference>
<name>A0A834ZL47_TETSI</name>
<dbReference type="PANTHER" id="PTHR22792">
    <property type="entry name" value="LUPUS LA PROTEIN-RELATED"/>
    <property type="match status" value="1"/>
</dbReference>
<keyword evidence="7" id="KW-1185">Reference proteome</keyword>
<dbReference type="CDD" id="cd07323">
    <property type="entry name" value="LAM"/>
    <property type="match status" value="1"/>
</dbReference>
<dbReference type="Gene3D" id="1.10.10.10">
    <property type="entry name" value="Winged helix-like DNA-binding domain superfamily/Winged helix DNA-binding domain"/>
    <property type="match status" value="1"/>
</dbReference>
<sequence>MSKSSNIEESAINASQETCNNIQTPPVMATSWPALSLSLSSKEALSPEVHLASNQATNSCNVVEIENTMVGSVSTEVAESDCEGSSTMIPENSVSLSSGPEPQNAVPLSHSRPAQIHTSRHSKRRNFHNQGGRNRGHEFQNQNYMNRNWDFDQAFNPRVSFQHHQAHGLGNGPAWFPSFNNSNFDPAFDLHPPPLHGSATGSDGFLGWNFHPAFDGRVVNFQNQAHGLANGFVGPPPLPHPYPVPHFNAPPLLPPPVPGHVHPFEHYGNPYFPAPVPALHAGVVRGPFNEISLCNEIQKQIEFYFSDQNLLTDDYLRRQMDEQGWVHVGLIAGFSRIKAMTNNTELILRAVRPSQVVEVQVMSLHTKLNDLSLRDESVPKVFMFQNFHYGLLNLVLLNLVIMVML</sequence>
<feature type="region of interest" description="Disordered" evidence="3">
    <location>
        <begin position="81"/>
        <end position="140"/>
    </location>
</feature>
<reference evidence="6 7" key="1">
    <citation type="submission" date="2020-04" db="EMBL/GenBank/DDBJ databases">
        <title>Plant Genome Project.</title>
        <authorList>
            <person name="Zhang R.-G."/>
        </authorList>
    </citation>
    <scope>NUCLEOTIDE SEQUENCE [LARGE SCALE GENOMIC DNA]</scope>
    <source>
        <strain evidence="6">YNK0</strain>
        <tissue evidence="6">Leaf</tissue>
    </source>
</reference>
<feature type="transmembrane region" description="Helical" evidence="4">
    <location>
        <begin position="387"/>
        <end position="404"/>
    </location>
</feature>
<dbReference type="GO" id="GO:0003723">
    <property type="term" value="F:RNA binding"/>
    <property type="evidence" value="ECO:0007669"/>
    <property type="project" value="UniProtKB-UniRule"/>
</dbReference>
<protein>
    <recommendedName>
        <fullName evidence="5">HTH La-type RNA-binding domain-containing protein</fullName>
    </recommendedName>
</protein>
<dbReference type="SMART" id="SM00715">
    <property type="entry name" value="LA"/>
    <property type="match status" value="1"/>
</dbReference>
<dbReference type="GO" id="GO:0005737">
    <property type="term" value="C:cytoplasm"/>
    <property type="evidence" value="ECO:0007669"/>
    <property type="project" value="UniProtKB-ARBA"/>
</dbReference>
<feature type="compositionally biased region" description="Basic residues" evidence="3">
    <location>
        <begin position="118"/>
        <end position="127"/>
    </location>
</feature>
<dbReference type="SUPFAM" id="SSF46785">
    <property type="entry name" value="Winged helix' DNA-binding domain"/>
    <property type="match status" value="1"/>
</dbReference>
<comment type="caution">
    <text evidence="6">The sequence shown here is derived from an EMBL/GenBank/DDBJ whole genome shotgun (WGS) entry which is preliminary data.</text>
</comment>
<dbReference type="AlphaFoldDB" id="A0A834ZL47"/>
<keyword evidence="4" id="KW-1133">Transmembrane helix</keyword>
<gene>
    <name evidence="6" type="ORF">HHK36_007773</name>
</gene>
<dbReference type="InterPro" id="IPR045180">
    <property type="entry name" value="La_dom_prot"/>
</dbReference>
<evidence type="ECO:0000313" key="6">
    <source>
        <dbReference type="EMBL" id="KAF8405696.1"/>
    </source>
</evidence>
<organism evidence="6 7">
    <name type="scientific">Tetracentron sinense</name>
    <name type="common">Spur-leaf</name>
    <dbReference type="NCBI Taxonomy" id="13715"/>
    <lineage>
        <taxon>Eukaryota</taxon>
        <taxon>Viridiplantae</taxon>
        <taxon>Streptophyta</taxon>
        <taxon>Embryophyta</taxon>
        <taxon>Tracheophyta</taxon>
        <taxon>Spermatophyta</taxon>
        <taxon>Magnoliopsida</taxon>
        <taxon>Trochodendrales</taxon>
        <taxon>Trochodendraceae</taxon>
        <taxon>Tetracentron</taxon>
    </lineage>
</organism>
<dbReference type="InterPro" id="IPR006630">
    <property type="entry name" value="La_HTH"/>
</dbReference>
<evidence type="ECO:0000256" key="3">
    <source>
        <dbReference type="SAM" id="MobiDB-lite"/>
    </source>
</evidence>